<protein>
    <submittedName>
        <fullName evidence="1">Uncharacterized protein</fullName>
    </submittedName>
</protein>
<accession>A0ACC6KNI7</accession>
<dbReference type="EMBL" id="JAVDTP010000021">
    <property type="protein sequence ID" value="MDR6754007.1"/>
    <property type="molecule type" value="Genomic_DNA"/>
</dbReference>
<keyword evidence="2" id="KW-1185">Reference proteome</keyword>
<sequence length="286" mass="32185">MAPKKHTPKRSPRAPANTEKTPPSPKKEIELTPQETEFQAKLRLCTPRERLFIRYKLEKKNNTEAARLAGYSEQTAHVQGSQVLKRLRVWEAYLAGLDANGFGAHDIRGDIQDLRTFDRSEIEREIQVPAEEYVSRRVADLLPLVQRKLDALRAYVNGQEAVDEATLKLQGERLLTLQKEAMEYVELLAVNPDATRVTLETVMVTKRVLCYELAKQKGLTRYIKSVKPTKYGDVIEVYDWLDGVEMGAKVLGMFKERHEVTGENGAPLTAATVVVLPSNGRDGGAQ</sequence>
<name>A0ACC6KNI7_9DEIO</name>
<proteinExistence type="predicted"/>
<gene>
    <name evidence="1" type="ORF">J2Y01_004538</name>
</gene>
<organism evidence="1 2">
    <name type="scientific">Deinococcus soli</name>
    <name type="common">ex Cha et al. 2016</name>
    <dbReference type="NCBI Taxonomy" id="1309411"/>
    <lineage>
        <taxon>Bacteria</taxon>
        <taxon>Thermotogati</taxon>
        <taxon>Deinococcota</taxon>
        <taxon>Deinococci</taxon>
        <taxon>Deinococcales</taxon>
        <taxon>Deinococcaceae</taxon>
        <taxon>Deinococcus</taxon>
    </lineage>
</organism>
<reference evidence="1" key="1">
    <citation type="submission" date="2023-07" db="EMBL/GenBank/DDBJ databases">
        <title>Sorghum-associated microbial communities from plants grown in Nebraska, USA.</title>
        <authorList>
            <person name="Schachtman D."/>
        </authorList>
    </citation>
    <scope>NUCLEOTIDE SEQUENCE</scope>
    <source>
        <strain evidence="1">BE73</strain>
    </source>
</reference>
<comment type="caution">
    <text evidence="1">The sequence shown here is derived from an EMBL/GenBank/DDBJ whole genome shotgun (WGS) entry which is preliminary data.</text>
</comment>
<evidence type="ECO:0000313" key="2">
    <source>
        <dbReference type="Proteomes" id="UP001252370"/>
    </source>
</evidence>
<evidence type="ECO:0000313" key="1">
    <source>
        <dbReference type="EMBL" id="MDR6754007.1"/>
    </source>
</evidence>
<dbReference type="Proteomes" id="UP001252370">
    <property type="component" value="Unassembled WGS sequence"/>
</dbReference>